<keyword evidence="1" id="KW-0805">Transcription regulation</keyword>
<dbReference type="InterPro" id="IPR016032">
    <property type="entry name" value="Sig_transdc_resp-reg_C-effctor"/>
</dbReference>
<dbReference type="GO" id="GO:0006355">
    <property type="term" value="P:regulation of DNA-templated transcription"/>
    <property type="evidence" value="ECO:0007669"/>
    <property type="project" value="InterPro"/>
</dbReference>
<evidence type="ECO:0000256" key="2">
    <source>
        <dbReference type="ARBA" id="ARBA00023125"/>
    </source>
</evidence>
<accession>A0A919MB56</accession>
<proteinExistence type="predicted"/>
<dbReference type="EMBL" id="BOMH01000059">
    <property type="protein sequence ID" value="GID69274.1"/>
    <property type="molecule type" value="Genomic_DNA"/>
</dbReference>
<feature type="domain" description="HTH luxR-type" evidence="5">
    <location>
        <begin position="93"/>
        <end position="158"/>
    </location>
</feature>
<evidence type="ECO:0000259" key="5">
    <source>
        <dbReference type="PROSITE" id="PS50043"/>
    </source>
</evidence>
<dbReference type="Gene3D" id="1.10.10.10">
    <property type="entry name" value="Winged helix-like DNA-binding domain superfamily/Winged helix DNA-binding domain"/>
    <property type="match status" value="1"/>
</dbReference>
<dbReference type="PANTHER" id="PTHR44688:SF16">
    <property type="entry name" value="DNA-BINDING TRANSCRIPTIONAL ACTIVATOR DEVR_DOSR"/>
    <property type="match status" value="1"/>
</dbReference>
<dbReference type="InterPro" id="IPR036388">
    <property type="entry name" value="WH-like_DNA-bd_sf"/>
</dbReference>
<name>A0A919MB56_9ACTN</name>
<evidence type="ECO:0000313" key="7">
    <source>
        <dbReference type="Proteomes" id="UP000619479"/>
    </source>
</evidence>
<dbReference type="SUPFAM" id="SSF46894">
    <property type="entry name" value="C-terminal effector domain of the bipartite response regulators"/>
    <property type="match status" value="1"/>
</dbReference>
<evidence type="ECO:0000256" key="1">
    <source>
        <dbReference type="ARBA" id="ARBA00023015"/>
    </source>
</evidence>
<gene>
    <name evidence="6" type="ORF">Acy02nite_71550</name>
</gene>
<dbReference type="InterPro" id="IPR000792">
    <property type="entry name" value="Tscrpt_reg_LuxR_C"/>
</dbReference>
<dbReference type="PANTHER" id="PTHR44688">
    <property type="entry name" value="DNA-BINDING TRANSCRIPTIONAL ACTIVATOR DEVR_DOSR"/>
    <property type="match status" value="1"/>
</dbReference>
<dbReference type="PROSITE" id="PS50043">
    <property type="entry name" value="HTH_LUXR_2"/>
    <property type="match status" value="1"/>
</dbReference>
<organism evidence="6 7">
    <name type="scientific">Actinoplanes cyaneus</name>
    <dbReference type="NCBI Taxonomy" id="52696"/>
    <lineage>
        <taxon>Bacteria</taxon>
        <taxon>Bacillati</taxon>
        <taxon>Actinomycetota</taxon>
        <taxon>Actinomycetes</taxon>
        <taxon>Micromonosporales</taxon>
        <taxon>Micromonosporaceae</taxon>
        <taxon>Actinoplanes</taxon>
    </lineage>
</organism>
<dbReference type="PROSITE" id="PS00622">
    <property type="entry name" value="HTH_LUXR_1"/>
    <property type="match status" value="1"/>
</dbReference>
<evidence type="ECO:0000313" key="6">
    <source>
        <dbReference type="EMBL" id="GID69274.1"/>
    </source>
</evidence>
<keyword evidence="2" id="KW-0238">DNA-binding</keyword>
<dbReference type="GO" id="GO:0003677">
    <property type="term" value="F:DNA binding"/>
    <property type="evidence" value="ECO:0007669"/>
    <property type="project" value="UniProtKB-KW"/>
</dbReference>
<protein>
    <recommendedName>
        <fullName evidence="5">HTH luxR-type domain-containing protein</fullName>
    </recommendedName>
</protein>
<comment type="caution">
    <text evidence="6">The sequence shown here is derived from an EMBL/GenBank/DDBJ whole genome shotgun (WGS) entry which is preliminary data.</text>
</comment>
<dbReference type="SMART" id="SM00421">
    <property type="entry name" value="HTH_LUXR"/>
    <property type="match status" value="1"/>
</dbReference>
<evidence type="ECO:0000256" key="3">
    <source>
        <dbReference type="ARBA" id="ARBA00023163"/>
    </source>
</evidence>
<dbReference type="Proteomes" id="UP000619479">
    <property type="component" value="Unassembled WGS sequence"/>
</dbReference>
<dbReference type="AlphaFoldDB" id="A0A919MB56"/>
<dbReference type="Pfam" id="PF00196">
    <property type="entry name" value="GerE"/>
    <property type="match status" value="1"/>
</dbReference>
<keyword evidence="7" id="KW-1185">Reference proteome</keyword>
<keyword evidence="3" id="KW-0804">Transcription</keyword>
<dbReference type="PRINTS" id="PR00038">
    <property type="entry name" value="HTHLUXR"/>
</dbReference>
<sequence length="166" mass="17712">MRIAIASPEILAHIRQQFTDKGWDVRIDGLPTVEVLVTPGSGPAPGANALAGALNGLAGPQARHRHPATARYRLALVPRGPASGRRAEENGPPRAGGGSLSPREAEVMDAISRGLPNADIAALLEVRHKTVKNHVNRIFAKLGARSRVEAVLIWQRTRGSEGRQQP</sequence>
<feature type="region of interest" description="Disordered" evidence="4">
    <location>
        <begin position="75"/>
        <end position="102"/>
    </location>
</feature>
<reference evidence="6" key="1">
    <citation type="submission" date="2021-01" db="EMBL/GenBank/DDBJ databases">
        <title>Whole genome shotgun sequence of Actinoplanes cyaneus NBRC 14990.</title>
        <authorList>
            <person name="Komaki H."/>
            <person name="Tamura T."/>
        </authorList>
    </citation>
    <scope>NUCLEOTIDE SEQUENCE</scope>
    <source>
        <strain evidence="6">NBRC 14990</strain>
    </source>
</reference>
<evidence type="ECO:0000256" key="4">
    <source>
        <dbReference type="SAM" id="MobiDB-lite"/>
    </source>
</evidence>
<dbReference type="CDD" id="cd06170">
    <property type="entry name" value="LuxR_C_like"/>
    <property type="match status" value="1"/>
</dbReference>